<dbReference type="GO" id="GO:0061651">
    <property type="term" value="F:Atg12 conjugating enzyme activity"/>
    <property type="evidence" value="ECO:0007669"/>
    <property type="project" value="TreeGrafter"/>
</dbReference>
<dbReference type="PANTHER" id="PTHR14957:SF1">
    <property type="entry name" value="UBIQUITIN-LIKE-CONJUGATING ENZYME ATG10"/>
    <property type="match status" value="1"/>
</dbReference>
<dbReference type="GO" id="GO:0000422">
    <property type="term" value="P:autophagy of mitochondrion"/>
    <property type="evidence" value="ECO:0007669"/>
    <property type="project" value="TreeGrafter"/>
</dbReference>
<reference evidence="8" key="1">
    <citation type="submission" date="2025-08" db="UniProtKB">
        <authorList>
            <consortium name="RefSeq"/>
        </authorList>
    </citation>
    <scope>IDENTIFICATION</scope>
    <source>
        <tissue evidence="8">Total insect</tissue>
    </source>
</reference>
<evidence type="ECO:0000256" key="1">
    <source>
        <dbReference type="ARBA" id="ARBA00005696"/>
    </source>
</evidence>
<name>A0A6P8ZH61_THRPL</name>
<dbReference type="FunCoup" id="A0A6P8ZH61">
    <property type="interactions" value="78"/>
</dbReference>
<evidence type="ECO:0000256" key="2">
    <source>
        <dbReference type="ARBA" id="ARBA00021099"/>
    </source>
</evidence>
<evidence type="ECO:0000256" key="6">
    <source>
        <dbReference type="ARBA" id="ARBA00029833"/>
    </source>
</evidence>
<organism evidence="8">
    <name type="scientific">Thrips palmi</name>
    <name type="common">Melon thrips</name>
    <dbReference type="NCBI Taxonomy" id="161013"/>
    <lineage>
        <taxon>Eukaryota</taxon>
        <taxon>Metazoa</taxon>
        <taxon>Ecdysozoa</taxon>
        <taxon>Arthropoda</taxon>
        <taxon>Hexapoda</taxon>
        <taxon>Insecta</taxon>
        <taxon>Pterygota</taxon>
        <taxon>Neoptera</taxon>
        <taxon>Paraneoptera</taxon>
        <taxon>Thysanoptera</taxon>
        <taxon>Terebrantia</taxon>
        <taxon>Thripoidea</taxon>
        <taxon>Thripidae</taxon>
        <taxon>Thrips</taxon>
    </lineage>
</organism>
<evidence type="ECO:0000256" key="3">
    <source>
        <dbReference type="ARBA" id="ARBA00022679"/>
    </source>
</evidence>
<keyword evidence="3" id="KW-0808">Transferase</keyword>
<protein>
    <recommendedName>
        <fullName evidence="2">Ubiquitin-like-conjugating enzyme ATG10</fullName>
    </recommendedName>
    <alternativeName>
        <fullName evidence="6">Autophagy-related protein 10</fullName>
    </alternativeName>
</protein>
<dbReference type="Gene3D" id="3.30.1460.50">
    <property type="match status" value="1"/>
</dbReference>
<dbReference type="RefSeq" id="XP_034231294.1">
    <property type="nucleotide sequence ID" value="XM_034375403.1"/>
</dbReference>
<keyword evidence="4" id="KW-0833">Ubl conjugation pathway</keyword>
<keyword evidence="7" id="KW-1185">Reference proteome</keyword>
<gene>
    <name evidence="8" type="primary">LOC117639584</name>
</gene>
<dbReference type="CTD" id="83734"/>
<dbReference type="Pfam" id="PF03987">
    <property type="entry name" value="Autophagy_act_C"/>
    <property type="match status" value="1"/>
</dbReference>
<dbReference type="AlphaFoldDB" id="A0A6P8ZH61"/>
<dbReference type="GO" id="GO:0032446">
    <property type="term" value="P:protein modification by small protein conjugation"/>
    <property type="evidence" value="ECO:0007669"/>
    <property type="project" value="TreeGrafter"/>
</dbReference>
<comment type="similarity">
    <text evidence="1">Belongs to the ATG10 family.</text>
</comment>
<dbReference type="GO" id="GO:0005829">
    <property type="term" value="C:cytosol"/>
    <property type="evidence" value="ECO:0007669"/>
    <property type="project" value="TreeGrafter"/>
</dbReference>
<dbReference type="GO" id="GO:0000045">
    <property type="term" value="P:autophagosome assembly"/>
    <property type="evidence" value="ECO:0007669"/>
    <property type="project" value="TreeGrafter"/>
</dbReference>
<sequence>MGTISWDEFKAFAQSFLTVSDEINDGWAWQGDQDQLAGAFIAKKIKQLLRKQRSLPAEDETDPFEDTSCQTEDNHIAEELNGSQQECTWEYHILYSPSYATPVLFFNVFTSDGHLVPLESLWKGGTQGALQHLRWEALSQQEHPVLRRPYYYLHPCKTAELLNLHQGSSTNPIVTWLSSMGPAIGLHLDIAYGHLVQNQR</sequence>
<evidence type="ECO:0000313" key="7">
    <source>
        <dbReference type="Proteomes" id="UP000515158"/>
    </source>
</evidence>
<dbReference type="InParanoid" id="A0A6P8ZH61"/>
<dbReference type="Proteomes" id="UP000515158">
    <property type="component" value="Unplaced"/>
</dbReference>
<dbReference type="OrthoDB" id="4089664at2759"/>
<dbReference type="PANTHER" id="PTHR14957">
    <property type="entry name" value="UBIQUITIN-LIKE-CONJUGATING ENZYME ATG10"/>
    <property type="match status" value="1"/>
</dbReference>
<accession>A0A6P8ZH61</accession>
<proteinExistence type="inferred from homology"/>
<dbReference type="KEGG" id="tpal:117639584"/>
<keyword evidence="5" id="KW-0072">Autophagy</keyword>
<evidence type="ECO:0000256" key="5">
    <source>
        <dbReference type="ARBA" id="ARBA00023006"/>
    </source>
</evidence>
<dbReference type="InterPro" id="IPR007135">
    <property type="entry name" value="Atg3/Atg10"/>
</dbReference>
<evidence type="ECO:0000313" key="8">
    <source>
        <dbReference type="RefSeq" id="XP_034231294.1"/>
    </source>
</evidence>
<dbReference type="GeneID" id="117639584"/>
<evidence type="ECO:0000256" key="4">
    <source>
        <dbReference type="ARBA" id="ARBA00022786"/>
    </source>
</evidence>